<feature type="chain" id="PRO_5034049785" evidence="1">
    <location>
        <begin position="23"/>
        <end position="134"/>
    </location>
</feature>
<evidence type="ECO:0000313" key="3">
    <source>
        <dbReference type="Proteomes" id="UP000603453"/>
    </source>
</evidence>
<keyword evidence="1" id="KW-0732">Signal</keyword>
<comment type="caution">
    <text evidence="2">The sequence shown here is derived from an EMBL/GenBank/DDBJ whole genome shotgun (WGS) entry which is preliminary data.</text>
</comment>
<keyword evidence="3" id="KW-1185">Reference proteome</keyword>
<feature type="signal peptide" evidence="1">
    <location>
        <begin position="1"/>
        <end position="22"/>
    </location>
</feature>
<organism evidence="2 3">
    <name type="scientific">Mucor saturninus</name>
    <dbReference type="NCBI Taxonomy" id="64648"/>
    <lineage>
        <taxon>Eukaryota</taxon>
        <taxon>Fungi</taxon>
        <taxon>Fungi incertae sedis</taxon>
        <taxon>Mucoromycota</taxon>
        <taxon>Mucoromycotina</taxon>
        <taxon>Mucoromycetes</taxon>
        <taxon>Mucorales</taxon>
        <taxon>Mucorineae</taxon>
        <taxon>Mucoraceae</taxon>
        <taxon>Mucor</taxon>
    </lineage>
</organism>
<protein>
    <submittedName>
        <fullName evidence="2">Uncharacterized protein</fullName>
    </submittedName>
</protein>
<dbReference type="Proteomes" id="UP000603453">
    <property type="component" value="Unassembled WGS sequence"/>
</dbReference>
<evidence type="ECO:0000256" key="1">
    <source>
        <dbReference type="SAM" id="SignalP"/>
    </source>
</evidence>
<gene>
    <name evidence="2" type="ORF">INT47_002966</name>
</gene>
<proteinExistence type="predicted"/>
<accession>A0A8H7QSE0</accession>
<sequence length="134" mass="14552">MFNKTYLIALFFFAFMASLASAIVINPKITTPNSGTKWRAGQTVTVTWDPTYFDGTKNVPIPETSKGTIKLGYFENGDEYNEHLNWDLASGFNLAAGSQTVTLPGDLVTKTSYIIVLMGNSGNASAKFVIRAAV</sequence>
<name>A0A8H7QSE0_9FUNG</name>
<reference evidence="2" key="1">
    <citation type="submission" date="2020-12" db="EMBL/GenBank/DDBJ databases">
        <title>Metabolic potential, ecology and presence of endohyphal bacteria is reflected in genomic diversity of Mucoromycotina.</title>
        <authorList>
            <person name="Muszewska A."/>
            <person name="Okrasinska A."/>
            <person name="Steczkiewicz K."/>
            <person name="Drgas O."/>
            <person name="Orlowska M."/>
            <person name="Perlinska-Lenart U."/>
            <person name="Aleksandrzak-Piekarczyk T."/>
            <person name="Szatraj K."/>
            <person name="Zielenkiewicz U."/>
            <person name="Pilsyk S."/>
            <person name="Malc E."/>
            <person name="Mieczkowski P."/>
            <person name="Kruszewska J.S."/>
            <person name="Biernat P."/>
            <person name="Pawlowska J."/>
        </authorList>
    </citation>
    <scope>NUCLEOTIDE SEQUENCE</scope>
    <source>
        <strain evidence="2">WA0000017839</strain>
    </source>
</reference>
<evidence type="ECO:0000313" key="2">
    <source>
        <dbReference type="EMBL" id="KAG2197939.1"/>
    </source>
</evidence>
<dbReference type="EMBL" id="JAEPRD010000119">
    <property type="protein sequence ID" value="KAG2197939.1"/>
    <property type="molecule type" value="Genomic_DNA"/>
</dbReference>
<dbReference type="AlphaFoldDB" id="A0A8H7QSE0"/>
<dbReference type="OrthoDB" id="2339190at2759"/>